<dbReference type="InterPro" id="IPR011658">
    <property type="entry name" value="PA14_dom"/>
</dbReference>
<dbReference type="SUPFAM" id="SSF50494">
    <property type="entry name" value="Trypsin-like serine proteases"/>
    <property type="match status" value="1"/>
</dbReference>
<dbReference type="SMART" id="SM00758">
    <property type="entry name" value="PA14"/>
    <property type="match status" value="1"/>
</dbReference>
<dbReference type="PANTHER" id="PTHR22939:SF129">
    <property type="entry name" value="SERINE PROTEASE HTRA2, MITOCHONDRIAL"/>
    <property type="match status" value="1"/>
</dbReference>
<evidence type="ECO:0000313" key="7">
    <source>
        <dbReference type="EMBL" id="EKK02364.1"/>
    </source>
</evidence>
<sequence length="558" mass="60998">MLMSAFRLLRRSIFAKRHCVGCDHGGSRVVGNIGRLLPLILTDLRREKLMRLFSIVFCASLIWPTFSQSVLADEPTRLDPRSPRWSPLVDVIDKVEPAVVGLFLRDEKTGGFNSGSGTIIESSGYVLTNDHVLSSDTGYAVLGKVAGKFEVVGRMPEKDMAIVRLLHVKGHLPIVPLGRSNDVHNGEAVVVAGNPGGRGITITSGIVSSKKTYLDMPNALIATNYNLLARDDYLRFDAASNRGNSGGPLVNMEGKIIGIVSRVNPEEQNAGFAIPIDRVRKLIVRIVEPELRHDRWVGVSLNPLAEAAVVAAVEEGSPAAEAGILAGDVIEMVAGTRVRNAAQYTLALDRVLRESEEVELLARRRGSAIPVSMQTIPVPRLKGVEVETLEPGLDYRMYLGKFKKLPEFETMEVERTGQVDSLNLEEIQGDQRDDFALSINAMFRVPEEGLYRFQITSDDGSRVFLHDKLFLDHDGSHPPMTVSRLVRAGAGLHPIRIDYFEGGGAQTLTAALTRLDVAGDDDGDDSESETKQTPIELQFFRVPAEDSVSKPTSDAVSE</sequence>
<evidence type="ECO:0000256" key="2">
    <source>
        <dbReference type="ARBA" id="ARBA00022670"/>
    </source>
</evidence>
<dbReference type="Pfam" id="PF07691">
    <property type="entry name" value="PA14"/>
    <property type="match status" value="1"/>
</dbReference>
<dbReference type="SUPFAM" id="SSF56988">
    <property type="entry name" value="Anthrax protective antigen"/>
    <property type="match status" value="1"/>
</dbReference>
<dbReference type="GO" id="GO:0006515">
    <property type="term" value="P:protein quality control for misfolded or incompletely synthesized proteins"/>
    <property type="evidence" value="ECO:0007669"/>
    <property type="project" value="TreeGrafter"/>
</dbReference>
<reference evidence="7 8" key="1">
    <citation type="journal article" date="2013" name="Mar. Genomics">
        <title>Expression of sulfatases in Rhodopirellula baltica and the diversity of sulfatases in the genus Rhodopirellula.</title>
        <authorList>
            <person name="Wegner C.E."/>
            <person name="Richter-Heitmann T."/>
            <person name="Klindworth A."/>
            <person name="Klockow C."/>
            <person name="Richter M."/>
            <person name="Achstetter T."/>
            <person name="Glockner F.O."/>
            <person name="Harder J."/>
        </authorList>
    </citation>
    <scope>NUCLEOTIDE SEQUENCE [LARGE SCALE GENOMIC DNA]</scope>
    <source>
        <strain evidence="7 8">SH28</strain>
    </source>
</reference>
<feature type="compositionally biased region" description="Acidic residues" evidence="4">
    <location>
        <begin position="518"/>
        <end position="527"/>
    </location>
</feature>
<dbReference type="AlphaFoldDB" id="K5DHQ4"/>
<dbReference type="InterPro" id="IPR001940">
    <property type="entry name" value="Peptidase_S1C"/>
</dbReference>
<accession>K5DHQ4</accession>
<keyword evidence="3" id="KW-0378">Hydrolase</keyword>
<comment type="caution">
    <text evidence="7">The sequence shown here is derived from an EMBL/GenBank/DDBJ whole genome shotgun (WGS) entry which is preliminary data.</text>
</comment>
<evidence type="ECO:0000256" key="1">
    <source>
        <dbReference type="ARBA" id="ARBA00010541"/>
    </source>
</evidence>
<proteinExistence type="inferred from homology"/>
<dbReference type="Pfam" id="PF13365">
    <property type="entry name" value="Trypsin_2"/>
    <property type="match status" value="1"/>
</dbReference>
<dbReference type="GO" id="GO:0004252">
    <property type="term" value="F:serine-type endopeptidase activity"/>
    <property type="evidence" value="ECO:0007669"/>
    <property type="project" value="InterPro"/>
</dbReference>
<evidence type="ECO:0000313" key="8">
    <source>
        <dbReference type="Proteomes" id="UP000007993"/>
    </source>
</evidence>
<dbReference type="Gene3D" id="2.30.42.10">
    <property type="match status" value="1"/>
</dbReference>
<feature type="region of interest" description="Disordered" evidence="4">
    <location>
        <begin position="518"/>
        <end position="558"/>
    </location>
</feature>
<dbReference type="SMART" id="SM00228">
    <property type="entry name" value="PDZ"/>
    <property type="match status" value="1"/>
</dbReference>
<dbReference type="InterPro" id="IPR009003">
    <property type="entry name" value="Peptidase_S1_PA"/>
</dbReference>
<dbReference type="InterPro" id="IPR041489">
    <property type="entry name" value="PDZ_6"/>
</dbReference>
<dbReference type="PROSITE" id="PS50106">
    <property type="entry name" value="PDZ"/>
    <property type="match status" value="1"/>
</dbReference>
<evidence type="ECO:0000256" key="4">
    <source>
        <dbReference type="SAM" id="MobiDB-lite"/>
    </source>
</evidence>
<organism evidence="7 8">
    <name type="scientific">Rhodopirellula baltica SH28</name>
    <dbReference type="NCBI Taxonomy" id="993517"/>
    <lineage>
        <taxon>Bacteria</taxon>
        <taxon>Pseudomonadati</taxon>
        <taxon>Planctomycetota</taxon>
        <taxon>Planctomycetia</taxon>
        <taxon>Pirellulales</taxon>
        <taxon>Pirellulaceae</taxon>
        <taxon>Rhodopirellula</taxon>
    </lineage>
</organism>
<evidence type="ECO:0000259" key="5">
    <source>
        <dbReference type="PROSITE" id="PS50106"/>
    </source>
</evidence>
<evidence type="ECO:0000259" key="6">
    <source>
        <dbReference type="PROSITE" id="PS51820"/>
    </source>
</evidence>
<gene>
    <name evidence="7" type="ORF">RBSH_02298</name>
</gene>
<dbReference type="Pfam" id="PF17820">
    <property type="entry name" value="PDZ_6"/>
    <property type="match status" value="1"/>
</dbReference>
<dbReference type="InterPro" id="IPR036034">
    <property type="entry name" value="PDZ_sf"/>
</dbReference>
<dbReference type="PRINTS" id="PR00834">
    <property type="entry name" value="PROTEASES2C"/>
</dbReference>
<dbReference type="EMBL" id="AMCW01000062">
    <property type="protein sequence ID" value="EKK02364.1"/>
    <property type="molecule type" value="Genomic_DNA"/>
</dbReference>
<dbReference type="SUPFAM" id="SSF50156">
    <property type="entry name" value="PDZ domain-like"/>
    <property type="match status" value="1"/>
</dbReference>
<comment type="similarity">
    <text evidence="1">Belongs to the peptidase S1C family.</text>
</comment>
<dbReference type="InterPro" id="IPR001478">
    <property type="entry name" value="PDZ"/>
</dbReference>
<feature type="compositionally biased region" description="Polar residues" evidence="4">
    <location>
        <begin position="549"/>
        <end position="558"/>
    </location>
</feature>
<dbReference type="InterPro" id="IPR037524">
    <property type="entry name" value="PA14/GLEYA"/>
</dbReference>
<dbReference type="Gene3D" id="2.40.10.120">
    <property type="match status" value="1"/>
</dbReference>
<dbReference type="PATRIC" id="fig|993517.3.peg.2487"/>
<dbReference type="PANTHER" id="PTHR22939">
    <property type="entry name" value="SERINE PROTEASE FAMILY S1C HTRA-RELATED"/>
    <property type="match status" value="1"/>
</dbReference>
<dbReference type="PROSITE" id="PS51820">
    <property type="entry name" value="PA14"/>
    <property type="match status" value="1"/>
</dbReference>
<protein>
    <submittedName>
        <fullName evidence="7">Serine protease</fullName>
    </submittedName>
</protein>
<keyword evidence="2 7" id="KW-0645">Protease</keyword>
<evidence type="ECO:0000256" key="3">
    <source>
        <dbReference type="ARBA" id="ARBA00022801"/>
    </source>
</evidence>
<dbReference type="Proteomes" id="UP000007993">
    <property type="component" value="Unassembled WGS sequence"/>
</dbReference>
<feature type="domain" description="PDZ" evidence="5">
    <location>
        <begin position="283"/>
        <end position="366"/>
    </location>
</feature>
<dbReference type="GO" id="GO:0042597">
    <property type="term" value="C:periplasmic space"/>
    <property type="evidence" value="ECO:0007669"/>
    <property type="project" value="TreeGrafter"/>
</dbReference>
<name>K5DHQ4_RHOBT</name>
<feature type="domain" description="PA14" evidence="6">
    <location>
        <begin position="388"/>
        <end position="531"/>
    </location>
</feature>